<proteinExistence type="predicted"/>
<accession>A0ABU3GS46</accession>
<comment type="caution">
    <text evidence="1">The sequence shown here is derived from an EMBL/GenBank/DDBJ whole genome shotgun (WGS) entry which is preliminary data.</text>
</comment>
<dbReference type="Proteomes" id="UP001258315">
    <property type="component" value="Unassembled WGS sequence"/>
</dbReference>
<reference evidence="2" key="1">
    <citation type="submission" date="2023-07" db="EMBL/GenBank/DDBJ databases">
        <title>Functional and genomic diversity of the sorghum phyllosphere microbiome.</title>
        <authorList>
            <person name="Shade A."/>
        </authorList>
    </citation>
    <scope>NUCLEOTIDE SEQUENCE [LARGE SCALE GENOMIC DNA]</scope>
    <source>
        <strain evidence="2">SORGH_AS_0422</strain>
    </source>
</reference>
<dbReference type="EMBL" id="JAVLVU010000001">
    <property type="protein sequence ID" value="MDT3401465.1"/>
    <property type="molecule type" value="Genomic_DNA"/>
</dbReference>
<evidence type="ECO:0000313" key="1">
    <source>
        <dbReference type="EMBL" id="MDT3401465.1"/>
    </source>
</evidence>
<keyword evidence="2" id="KW-1185">Reference proteome</keyword>
<gene>
    <name evidence="1" type="ORF">QE417_000537</name>
</gene>
<name>A0ABU3GS46_9SPHI</name>
<evidence type="ECO:0000313" key="2">
    <source>
        <dbReference type="Proteomes" id="UP001258315"/>
    </source>
</evidence>
<organism evidence="1 2">
    <name type="scientific">Mucilaginibacter terrae</name>
    <dbReference type="NCBI Taxonomy" id="1955052"/>
    <lineage>
        <taxon>Bacteria</taxon>
        <taxon>Pseudomonadati</taxon>
        <taxon>Bacteroidota</taxon>
        <taxon>Sphingobacteriia</taxon>
        <taxon>Sphingobacteriales</taxon>
        <taxon>Sphingobacteriaceae</taxon>
        <taxon>Mucilaginibacter</taxon>
    </lineage>
</organism>
<protein>
    <submittedName>
        <fullName evidence="1">Uncharacterized protein</fullName>
    </submittedName>
</protein>
<sequence length="65" mass="7388">MVNLTYIIIDISYAFEKEAEGNYDEIEAHIIANVDAATFEAEWQNVNYLYVIGNEAPKFKVSAVE</sequence>
<dbReference type="RefSeq" id="WP_311947343.1">
    <property type="nucleotide sequence ID" value="NZ_JAVLVU010000001.1"/>
</dbReference>